<dbReference type="InterPro" id="IPR046349">
    <property type="entry name" value="C1-like_sf"/>
</dbReference>
<reference evidence="5" key="1">
    <citation type="submission" date="2020-11" db="EMBL/GenBank/DDBJ databases">
        <authorList>
            <consortium name="DOE Joint Genome Institute"/>
            <person name="Ahrendt S."/>
            <person name="Riley R."/>
            <person name="Andreopoulos W."/>
            <person name="Labutti K."/>
            <person name="Pangilinan J."/>
            <person name="Ruiz-Duenas F.J."/>
            <person name="Barrasa J.M."/>
            <person name="Sanchez-Garcia M."/>
            <person name="Camarero S."/>
            <person name="Miyauchi S."/>
            <person name="Serrano A."/>
            <person name="Linde D."/>
            <person name="Babiker R."/>
            <person name="Drula E."/>
            <person name="Ayuso-Fernandez I."/>
            <person name="Pacheco R."/>
            <person name="Padilla G."/>
            <person name="Ferreira P."/>
            <person name="Barriuso J."/>
            <person name="Kellner H."/>
            <person name="Castanera R."/>
            <person name="Alfaro M."/>
            <person name="Ramirez L."/>
            <person name="Pisabarro A.G."/>
            <person name="Kuo A."/>
            <person name="Tritt A."/>
            <person name="Lipzen A."/>
            <person name="He G."/>
            <person name="Yan M."/>
            <person name="Ng V."/>
            <person name="Cullen D."/>
            <person name="Martin F."/>
            <person name="Rosso M.-N."/>
            <person name="Henrissat B."/>
            <person name="Hibbett D."/>
            <person name="Martinez A.T."/>
            <person name="Grigoriev I.V."/>
        </authorList>
    </citation>
    <scope>NUCLEOTIDE SEQUENCE</scope>
    <source>
        <strain evidence="5">CBS 247.69</strain>
    </source>
</reference>
<dbReference type="SUPFAM" id="SSF57889">
    <property type="entry name" value="Cysteine-rich domain"/>
    <property type="match status" value="1"/>
</dbReference>
<organism evidence="5 6">
    <name type="scientific">Collybia nuda</name>
    <dbReference type="NCBI Taxonomy" id="64659"/>
    <lineage>
        <taxon>Eukaryota</taxon>
        <taxon>Fungi</taxon>
        <taxon>Dikarya</taxon>
        <taxon>Basidiomycota</taxon>
        <taxon>Agaricomycotina</taxon>
        <taxon>Agaricomycetes</taxon>
        <taxon>Agaricomycetidae</taxon>
        <taxon>Agaricales</taxon>
        <taxon>Tricholomatineae</taxon>
        <taxon>Clitocybaceae</taxon>
        <taxon>Collybia</taxon>
    </lineage>
</organism>
<dbReference type="InterPro" id="IPR002219">
    <property type="entry name" value="PKC_DAG/PE"/>
</dbReference>
<evidence type="ECO:0000313" key="6">
    <source>
        <dbReference type="Proteomes" id="UP000807353"/>
    </source>
</evidence>
<feature type="domain" description="Phorbol-ester/DAG-type" evidence="4">
    <location>
        <begin position="602"/>
        <end position="653"/>
    </location>
</feature>
<dbReference type="CDD" id="cd00029">
    <property type="entry name" value="C1"/>
    <property type="match status" value="1"/>
</dbReference>
<dbReference type="Gene3D" id="3.30.60.20">
    <property type="match status" value="1"/>
</dbReference>
<evidence type="ECO:0000256" key="2">
    <source>
        <dbReference type="ARBA" id="ARBA00022833"/>
    </source>
</evidence>
<keyword evidence="6" id="KW-1185">Reference proteome</keyword>
<protein>
    <recommendedName>
        <fullName evidence="4">Phorbol-ester/DAG-type domain-containing protein</fullName>
    </recommendedName>
</protein>
<evidence type="ECO:0000256" key="1">
    <source>
        <dbReference type="ARBA" id="ARBA00022723"/>
    </source>
</evidence>
<dbReference type="PROSITE" id="PS00479">
    <property type="entry name" value="ZF_DAG_PE_1"/>
    <property type="match status" value="1"/>
</dbReference>
<dbReference type="OrthoDB" id="6270916at2759"/>
<evidence type="ECO:0000256" key="3">
    <source>
        <dbReference type="SAM" id="MobiDB-lite"/>
    </source>
</evidence>
<feature type="region of interest" description="Disordered" evidence="3">
    <location>
        <begin position="124"/>
        <end position="146"/>
    </location>
</feature>
<comment type="caution">
    <text evidence="5">The sequence shown here is derived from an EMBL/GenBank/DDBJ whole genome shotgun (WGS) entry which is preliminary data.</text>
</comment>
<feature type="compositionally biased region" description="Basic and acidic residues" evidence="3">
    <location>
        <begin position="124"/>
        <end position="134"/>
    </location>
</feature>
<proteinExistence type="predicted"/>
<name>A0A9P5Y9G2_9AGAR</name>
<keyword evidence="1" id="KW-0479">Metal-binding</keyword>
<dbReference type="EMBL" id="MU150252">
    <property type="protein sequence ID" value="KAF9464728.1"/>
    <property type="molecule type" value="Genomic_DNA"/>
</dbReference>
<dbReference type="PROSITE" id="PS50081">
    <property type="entry name" value="ZF_DAG_PE_2"/>
    <property type="match status" value="1"/>
</dbReference>
<accession>A0A9P5Y9G2</accession>
<evidence type="ECO:0000313" key="5">
    <source>
        <dbReference type="EMBL" id="KAF9464728.1"/>
    </source>
</evidence>
<dbReference type="Proteomes" id="UP000807353">
    <property type="component" value="Unassembled WGS sequence"/>
</dbReference>
<evidence type="ECO:0000259" key="4">
    <source>
        <dbReference type="PROSITE" id="PS50081"/>
    </source>
</evidence>
<feature type="region of interest" description="Disordered" evidence="3">
    <location>
        <begin position="203"/>
        <end position="223"/>
    </location>
</feature>
<sequence>MDSTYRRPRLSEIETNDIGFILESPTSTPTDLNLPSFRVSSSPNPADDVPFVPSEGWSHVSHKPKVNSRARNESRKLFAHVLGQLERRPMPPLVFDAFSSLEAEPSDVGFGALLDTVKDTVRSRGKNREMKPRLPEVTSAVEDDSDDDGEWAFSTDATYDLMLQLKDVLIMSVTQGWHIFDDGYGSVLEKGSDVSGQQIRTFRRSRNSLQPGGRRSRSPSPAQWKQVQAPELLSVSISVLASVVLEDCRYRISSPRPSRPPNALQALSLDIAQYLLHAHRHSPQIISRIGFAMIPAFSTFPPEMHTRLLTFFESVVRGILRDLGQIQGIDLAPVHNSAQESKQNTDLDIENSFVVSIKVDEAHAHPSLDAAASTWSPWSSSVGLKLQSTNAPLQSLSVYYLASLVPPLLGEILECIDLTRSETRPEVLHHLYQLLRLIIDNKVDSYTDLLQVVGYHTPKARRAAASLLVEFWPKAIGHLVIGKPLPTQETTAPQHIQRTAYNPHDHQFTPWRFVSKPSHPSFHGFSHHDCHACSKSIHGFGLLCPFCMCVLHFDCYDYPGGSHLVQYAMISDQDVQRVAMYRFSAILHDPRNIEYRSNHLGEHTFRTVNLFTLCLCIICRKPLWGCTTQAVNCTSCMCFIHSSCLSSTNLPLCSRTIITSEHMNIDWTNLRDSCMDFHRDILQLSKQELAQLSYEDISIFYASMWTQSHILTNGIALGSIVVMSDGSDATHTKEYKVAPFELHRVIEWCEDLLSSNTSQCSDPMDDYIHENHLQRSEHSMVYDWSNLVYISTAIKSQLAAKPITRSSSSDLLNVYQPDTQISNTSEKSFSQPFEIIHLAHLRDVLGHDFNIHSDVAACLILSHLHNVGLFDRLDHGSVLFADENPKEIPCIFPLPVGLDLSTNVETLVSAAEACLSDLDLSVNEVGFLLLVRRLWPNGLASDYALRRLTQMILFWILQEDSTLGIILHDYLAKQKTLPGVRNINESPLWPLAQISRPAPSSFVNNGGDYVATRRALLTRYVIPWLLALHDQDSHMYAKLIYDICLDMEGNALPNDVSDLHMDQNKNELSARCDKVLRSIIKLSQVSIVFTIFDQLFVFWLELTSVLDVHEETMPSLPRLLPREADMSHRSGVNPDQVGTQGERFASIAIDPWRPIIRISSEGREGLSRGLQWLCLLSRSGVEVPVTVFTRFSVLITEHTSSIPNSLLLIKAVLFSTWLQSAGRQELQNVCSHLHDRLAPLIKIQTSNGDEAAGSKSFVRVSLGTCLLLYGCDRRKIIELGMIKESDIKALPSRRKHNGRGSMVVDPIIIDPRLMNALDFYMTIKDDEIASFVAKFLSLFVNDSPYLEPYEVDNFILRNGRHMAAWAWNFYHVQHHEISSIRTSFLLRTLVVDSQPFQEVLHGCFSSNKDWQQRLLCITRLFRIMLDVISPSFVVEGRQWRSSVTVIFYYFFHSIWADEQEEIRVAANAFSSTLLPAHLDAISLCWNEFLAKAPIGERTKLVSFLIQLHPHFPTWKVLSWDAIVEALVEDEYEKNGNGDHSSTNISFNGVPVNNKVQTGADPDMATLRISLLLLSFQMIADGIAVDSFTLLKLKIHLVQVAGFGGVSAIPSQGGHSFYIQFGEAKEIPDLALPCISSLLPVLDAYHYINLSPSNMAGANEHDDRPSPVLVGSIFVDVLLTLFCTVRDLPSLPPLTLKIMLETLCVIIYKHDFESRPLRHLQQLLRRAVLRAQDVLAQDASFEIRQLALSATQAFIKRWHGFMGSIIYTSIESVVKLIASQHHHGQDALTTQAKSFVEATLTTYAQNGLFINLLKRHLDQEFFLVLKDITTSESLYESLLRDVLSRAVESDHHILQLILNNTDQFIEFVFHRGYSAELLLFVGQQLTHIIRKTSDLSPDVFDPSSLLSVFAKLIQNNKINCREMLPYVDTVMRVALNRLRVDTKILSRLIQATAGLLRKHPTSDAPAVNANGVINLIFEILSDALRMKARILPSTLKSMIEAIIMDTPGYPPSNIHHLPPLLELLDPSVHFLQHHVWLDVGSENDFTASLAVGKLIFQLAGLNPSVITKLSDHGMEKSSHTSLSIRAWNIIVLTALLETTENWCSLLFPHLSSFSYAYHAVLQPYAQSGQPPNTHETSTADVNHAFIGLKLWMLLSRKASGINDTDNLNSSSVWNELWPPFEGLIDVFEPGIRAGQPLALATLIISSIADLFIFIRTLHTPIALHISNHISALNRLRSLGHGETTMLKVTRSLRYMLEPPPEISFDVLVNQAAKDVVAAEKLRVLETRVNPDRRALPERHRQTRPTA</sequence>
<dbReference type="GO" id="GO:0046872">
    <property type="term" value="F:metal ion binding"/>
    <property type="evidence" value="ECO:0007669"/>
    <property type="project" value="UniProtKB-KW"/>
</dbReference>
<gene>
    <name evidence="5" type="ORF">BDZ94DRAFT_1255766</name>
</gene>
<keyword evidence="2" id="KW-0862">Zinc</keyword>